<keyword evidence="2" id="KW-1133">Transmembrane helix</keyword>
<accession>A0A2G5UKW1</accession>
<name>A0A2G5UKW1_9PELO</name>
<protein>
    <submittedName>
        <fullName evidence="3">Uncharacterized protein</fullName>
    </submittedName>
</protein>
<proteinExistence type="predicted"/>
<reference evidence="4" key="1">
    <citation type="submission" date="2017-10" db="EMBL/GenBank/DDBJ databases">
        <title>Rapid genome shrinkage in a self-fertile nematode reveals novel sperm competition proteins.</title>
        <authorList>
            <person name="Yin D."/>
            <person name="Schwarz E.M."/>
            <person name="Thomas C.G."/>
            <person name="Felde R.L."/>
            <person name="Korf I.F."/>
            <person name="Cutter A.D."/>
            <person name="Schartner C.M."/>
            <person name="Ralston E.J."/>
            <person name="Meyer B.J."/>
            <person name="Haag E.S."/>
        </authorList>
    </citation>
    <scope>NUCLEOTIDE SEQUENCE [LARGE SCALE GENOMIC DNA]</scope>
    <source>
        <strain evidence="4">JU1422</strain>
    </source>
</reference>
<dbReference type="EMBL" id="PDUG01000003">
    <property type="protein sequence ID" value="PIC40093.1"/>
    <property type="molecule type" value="Genomic_DNA"/>
</dbReference>
<comment type="caution">
    <text evidence="3">The sequence shown here is derived from an EMBL/GenBank/DDBJ whole genome shotgun (WGS) entry which is preliminary data.</text>
</comment>
<evidence type="ECO:0000256" key="2">
    <source>
        <dbReference type="SAM" id="Phobius"/>
    </source>
</evidence>
<sequence length="206" mass="22920">MVRPPNPSQNTEMVTLRSTTANRTSSTPNPTPVTINPIPLVQFSQMFELIRRMPTNEQELLHNFLSLVLSRQLRSSTIWQITANTSIDVLIISTAMSAFASMTVCVHTYLTTSVFASHPTPQSTLISNNTTITEQPMSSESKVHYILQDTIIIFAGIVFFGSAIVIFIVNVWEFFRGEEGIENHGQNNVNPPVQGAQIQDVQETLV</sequence>
<feature type="transmembrane region" description="Helical" evidence="2">
    <location>
        <begin position="89"/>
        <end position="110"/>
    </location>
</feature>
<feature type="transmembrane region" description="Helical" evidence="2">
    <location>
        <begin position="151"/>
        <end position="172"/>
    </location>
</feature>
<keyword evidence="2" id="KW-0812">Transmembrane</keyword>
<keyword evidence="4" id="KW-1185">Reference proteome</keyword>
<evidence type="ECO:0000313" key="3">
    <source>
        <dbReference type="EMBL" id="PIC40093.1"/>
    </source>
</evidence>
<organism evidence="3 4">
    <name type="scientific">Caenorhabditis nigoni</name>
    <dbReference type="NCBI Taxonomy" id="1611254"/>
    <lineage>
        <taxon>Eukaryota</taxon>
        <taxon>Metazoa</taxon>
        <taxon>Ecdysozoa</taxon>
        <taxon>Nematoda</taxon>
        <taxon>Chromadorea</taxon>
        <taxon>Rhabditida</taxon>
        <taxon>Rhabditina</taxon>
        <taxon>Rhabditomorpha</taxon>
        <taxon>Rhabditoidea</taxon>
        <taxon>Rhabditidae</taxon>
        <taxon>Peloderinae</taxon>
        <taxon>Caenorhabditis</taxon>
    </lineage>
</organism>
<feature type="region of interest" description="Disordered" evidence="1">
    <location>
        <begin position="1"/>
        <end position="33"/>
    </location>
</feature>
<gene>
    <name evidence="3" type="primary">Cnig_chr_III.g11561</name>
    <name evidence="3" type="ORF">B9Z55_011561</name>
</gene>
<feature type="compositionally biased region" description="Low complexity" evidence="1">
    <location>
        <begin position="15"/>
        <end position="33"/>
    </location>
</feature>
<evidence type="ECO:0000313" key="4">
    <source>
        <dbReference type="Proteomes" id="UP000230233"/>
    </source>
</evidence>
<dbReference type="AlphaFoldDB" id="A0A2G5UKW1"/>
<dbReference type="Proteomes" id="UP000230233">
    <property type="component" value="Chromosome III"/>
</dbReference>
<keyword evidence="2" id="KW-0472">Membrane</keyword>
<evidence type="ECO:0000256" key="1">
    <source>
        <dbReference type="SAM" id="MobiDB-lite"/>
    </source>
</evidence>